<keyword evidence="2" id="KW-1185">Reference proteome</keyword>
<dbReference type="Proteomes" id="UP001607302">
    <property type="component" value="Unassembled WGS sequence"/>
</dbReference>
<comment type="caution">
    <text evidence="1">The sequence shown here is derived from an EMBL/GenBank/DDBJ whole genome shotgun (WGS) entry which is preliminary data.</text>
</comment>
<name>A0ABD2AV83_VESSQ</name>
<sequence>MLKVDTFYFSRILSEGTCVSHATSFYKAQAITYLSIHILCYSSIHFSNEFIFKNLTASTAYIYVCTINQIYDPRNRTRTSTLHVRRVYGIIMVKNSISL</sequence>
<dbReference type="AlphaFoldDB" id="A0ABD2AV83"/>
<reference evidence="1 2" key="1">
    <citation type="journal article" date="2024" name="Ann. Entomol. Soc. Am.">
        <title>Genomic analyses of the southern and eastern yellowjacket wasps (Hymenoptera: Vespidae) reveal evolutionary signatures of social life.</title>
        <authorList>
            <person name="Catto M.A."/>
            <person name="Caine P.B."/>
            <person name="Orr S.E."/>
            <person name="Hunt B.G."/>
            <person name="Goodisman M.A.D."/>
        </authorList>
    </citation>
    <scope>NUCLEOTIDE SEQUENCE [LARGE SCALE GENOMIC DNA]</scope>
    <source>
        <strain evidence="1">233</strain>
        <tissue evidence="1">Head and thorax</tissue>
    </source>
</reference>
<protein>
    <submittedName>
        <fullName evidence="1">Uncharacterized protein</fullName>
    </submittedName>
</protein>
<gene>
    <name evidence="1" type="ORF">V1478_009037</name>
</gene>
<proteinExistence type="predicted"/>
<accession>A0ABD2AV83</accession>
<dbReference type="EMBL" id="JAUDFV010000139">
    <property type="protein sequence ID" value="KAL2724524.1"/>
    <property type="molecule type" value="Genomic_DNA"/>
</dbReference>
<organism evidence="1 2">
    <name type="scientific">Vespula squamosa</name>
    <name type="common">Southern yellow jacket</name>
    <name type="synonym">Wasp</name>
    <dbReference type="NCBI Taxonomy" id="30214"/>
    <lineage>
        <taxon>Eukaryota</taxon>
        <taxon>Metazoa</taxon>
        <taxon>Ecdysozoa</taxon>
        <taxon>Arthropoda</taxon>
        <taxon>Hexapoda</taxon>
        <taxon>Insecta</taxon>
        <taxon>Pterygota</taxon>
        <taxon>Neoptera</taxon>
        <taxon>Endopterygota</taxon>
        <taxon>Hymenoptera</taxon>
        <taxon>Apocrita</taxon>
        <taxon>Aculeata</taxon>
        <taxon>Vespoidea</taxon>
        <taxon>Vespidae</taxon>
        <taxon>Vespinae</taxon>
        <taxon>Vespula</taxon>
    </lineage>
</organism>
<evidence type="ECO:0000313" key="2">
    <source>
        <dbReference type="Proteomes" id="UP001607302"/>
    </source>
</evidence>
<evidence type="ECO:0000313" key="1">
    <source>
        <dbReference type="EMBL" id="KAL2724524.1"/>
    </source>
</evidence>